<evidence type="ECO:0000313" key="9">
    <source>
        <dbReference type="EMBL" id="EPY35767.1"/>
    </source>
</evidence>
<evidence type="ECO:0000313" key="10">
    <source>
        <dbReference type="Proteomes" id="UP000015354"/>
    </source>
</evidence>
<evidence type="ECO:0000256" key="5">
    <source>
        <dbReference type="RuleBase" id="RU004273"/>
    </source>
</evidence>
<dbReference type="SUPFAM" id="SSF56300">
    <property type="entry name" value="Metallo-dependent phosphatases"/>
    <property type="match status" value="1"/>
</dbReference>
<dbReference type="OrthoDB" id="1930084at2759"/>
<keyword evidence="10" id="KW-1185">Reference proteome</keyword>
<dbReference type="Gene3D" id="3.60.21.10">
    <property type="match status" value="1"/>
</dbReference>
<reference evidence="8 10" key="1">
    <citation type="journal article" date="2013" name="PLoS ONE">
        <title>Predicting the Proteins of Angomonas deanei, Strigomonas culicis and Their Respective Endosymbionts Reveals New Aspects of the Trypanosomatidae Family.</title>
        <authorList>
            <person name="Motta M.C."/>
            <person name="Martins A.C."/>
            <person name="de Souza S.S."/>
            <person name="Catta-Preta C.M."/>
            <person name="Silva R."/>
            <person name="Klein C.C."/>
            <person name="de Almeida L.G."/>
            <person name="de Lima Cunha O."/>
            <person name="Ciapina L.P."/>
            <person name="Brocchi M."/>
            <person name="Colabardini A.C."/>
            <person name="de Araujo Lima B."/>
            <person name="Machado C.R."/>
            <person name="de Almeida Soares C.M."/>
            <person name="Probst C.M."/>
            <person name="de Menezes C.B."/>
            <person name="Thompson C.E."/>
            <person name="Bartholomeu D.C."/>
            <person name="Gradia D.F."/>
            <person name="Pavoni D.P."/>
            <person name="Grisard E.C."/>
            <person name="Fantinatti-Garboggini F."/>
            <person name="Marchini F.K."/>
            <person name="Rodrigues-Luiz G.F."/>
            <person name="Wagner G."/>
            <person name="Goldman G.H."/>
            <person name="Fietto J.L."/>
            <person name="Elias M.C."/>
            <person name="Goldman M.H."/>
            <person name="Sagot M.F."/>
            <person name="Pereira M."/>
            <person name="Stoco P.H."/>
            <person name="de Mendonca-Neto R.P."/>
            <person name="Teixeira S.M."/>
            <person name="Maciel T.E."/>
            <person name="de Oliveira Mendes T.A."/>
            <person name="Urmenyi T.P."/>
            <person name="de Souza W."/>
            <person name="Schenkman S."/>
            <person name="de Vasconcelos A.T."/>
        </authorList>
    </citation>
    <scope>NUCLEOTIDE SEQUENCE [LARGE SCALE GENOMIC DNA]</scope>
</reference>
<dbReference type="EMBL" id="ATMH01000922">
    <property type="protein sequence ID" value="EPY35767.1"/>
    <property type="molecule type" value="Genomic_DNA"/>
</dbReference>
<accession>S9TTA7</accession>
<dbReference type="GO" id="GO:0004722">
    <property type="term" value="F:protein serine/threonine phosphatase activity"/>
    <property type="evidence" value="ECO:0007669"/>
    <property type="project" value="UniProtKB-EC"/>
</dbReference>
<dbReference type="EC" id="3.1.3.16" evidence="5"/>
<dbReference type="PRINTS" id="PR00114">
    <property type="entry name" value="STPHPHTASE"/>
</dbReference>
<protein>
    <recommendedName>
        <fullName evidence="5">Serine/threonine-protein phosphatase</fullName>
        <ecNumber evidence="5">3.1.3.16</ecNumber>
    </recommendedName>
</protein>
<dbReference type="GO" id="GO:0046872">
    <property type="term" value="F:metal ion binding"/>
    <property type="evidence" value="ECO:0007669"/>
    <property type="project" value="UniProtKB-KW"/>
</dbReference>
<proteinExistence type="inferred from homology"/>
<feature type="domain" description="Serine/threonine specific protein phosphatases" evidence="7">
    <location>
        <begin position="213"/>
        <end position="218"/>
    </location>
</feature>
<feature type="compositionally biased region" description="Low complexity" evidence="6">
    <location>
        <begin position="8"/>
        <end position="24"/>
    </location>
</feature>
<dbReference type="InterPro" id="IPR029052">
    <property type="entry name" value="Metallo-depent_PP-like"/>
</dbReference>
<reference evidence="8" key="2">
    <citation type="submission" date="2013-03" db="EMBL/GenBank/DDBJ databases">
        <authorList>
            <person name="Motta M.C.M."/>
            <person name="Martins A.C.A."/>
            <person name="Preta C.M.C.C."/>
            <person name="Silva R."/>
            <person name="de Souza S.S."/>
            <person name="Klein C.C."/>
            <person name="de Almeida L.G.P."/>
            <person name="Cunha O.L."/>
            <person name="Colabardini A.C."/>
            <person name="Lima B.A."/>
            <person name="Machado C.R."/>
            <person name="Soares C.M.A."/>
            <person name="de Menezes C.B.A."/>
            <person name="Bartolomeu D.C."/>
            <person name="Grisard E.C."/>
            <person name="Fantinatti-Garboggini F."/>
            <person name="Rodrigues-Luiz G.F."/>
            <person name="Wagner G."/>
            <person name="Goldman G.H."/>
            <person name="Fietto J.L.R."/>
            <person name="Ciapina L.P."/>
            <person name="Brocchi M."/>
            <person name="Elias M.C."/>
            <person name="Goldman M.H.S."/>
            <person name="Sagot M.-F."/>
            <person name="Pereira M."/>
            <person name="Stoco P.H."/>
            <person name="Teixeira S.M.R."/>
            <person name="de Mendonca-Neto R.P."/>
            <person name="Maciel T.E.F."/>
            <person name="Mendes T.A.O."/>
            <person name="Urmenyi T.P."/>
            <person name="Teixeira M.M.G."/>
            <person name="de Camargo E.F.P."/>
            <person name="de Sousa W."/>
            <person name="Schenkman S."/>
            <person name="de Vasconcelos A.T.R."/>
        </authorList>
    </citation>
    <scope>NUCLEOTIDE SEQUENCE</scope>
</reference>
<dbReference type="PROSITE" id="PS00125">
    <property type="entry name" value="SER_THR_PHOSPHATASE"/>
    <property type="match status" value="1"/>
</dbReference>
<keyword evidence="3 5" id="KW-0378">Hydrolase</keyword>
<dbReference type="PANTHER" id="PTHR11668:SF488">
    <property type="entry name" value="SERINE_THREONINE-PROTEIN PHOSPHATASE"/>
    <property type="match status" value="1"/>
</dbReference>
<dbReference type="InterPro" id="IPR004843">
    <property type="entry name" value="Calcineurin-like_PHP"/>
</dbReference>
<dbReference type="PANTHER" id="PTHR11668">
    <property type="entry name" value="SERINE/THREONINE PROTEIN PHOSPHATASE"/>
    <property type="match status" value="1"/>
</dbReference>
<dbReference type="SMART" id="SM00156">
    <property type="entry name" value="PP2Ac"/>
    <property type="match status" value="1"/>
</dbReference>
<comment type="similarity">
    <text evidence="5">Belongs to the PPP phosphatase family.</text>
</comment>
<dbReference type="Proteomes" id="UP000015354">
    <property type="component" value="Unassembled WGS sequence"/>
</dbReference>
<comment type="cofactor">
    <cofactor evidence="1">
        <name>Mn(2+)</name>
        <dbReference type="ChEBI" id="CHEBI:29035"/>
    </cofactor>
</comment>
<evidence type="ECO:0000256" key="2">
    <source>
        <dbReference type="ARBA" id="ARBA00022723"/>
    </source>
</evidence>
<name>S9TTA7_9TRYP</name>
<evidence type="ECO:0000256" key="6">
    <source>
        <dbReference type="SAM" id="MobiDB-lite"/>
    </source>
</evidence>
<dbReference type="InterPro" id="IPR006186">
    <property type="entry name" value="Ser/Thr-sp_prot-phosphatase"/>
</dbReference>
<organism evidence="8 10">
    <name type="scientific">Strigomonas culicis</name>
    <dbReference type="NCBI Taxonomy" id="28005"/>
    <lineage>
        <taxon>Eukaryota</taxon>
        <taxon>Discoba</taxon>
        <taxon>Euglenozoa</taxon>
        <taxon>Kinetoplastea</taxon>
        <taxon>Metakinetoplastina</taxon>
        <taxon>Trypanosomatida</taxon>
        <taxon>Trypanosomatidae</taxon>
        <taxon>Strigomonadinae</taxon>
        <taxon>Strigomonas</taxon>
    </lineage>
</organism>
<feature type="region of interest" description="Disordered" evidence="6">
    <location>
        <begin position="1"/>
        <end position="64"/>
    </location>
</feature>
<comment type="catalytic activity">
    <reaction evidence="5">
        <text>O-phospho-L-threonyl-[protein] + H2O = L-threonyl-[protein] + phosphate</text>
        <dbReference type="Rhea" id="RHEA:47004"/>
        <dbReference type="Rhea" id="RHEA-COMP:11060"/>
        <dbReference type="Rhea" id="RHEA-COMP:11605"/>
        <dbReference type="ChEBI" id="CHEBI:15377"/>
        <dbReference type="ChEBI" id="CHEBI:30013"/>
        <dbReference type="ChEBI" id="CHEBI:43474"/>
        <dbReference type="ChEBI" id="CHEBI:61977"/>
        <dbReference type="EC" id="3.1.3.16"/>
    </reaction>
</comment>
<dbReference type="FunFam" id="3.60.21.10:FF:000212">
    <property type="entry name" value="Serine/threonine-protein phosphatase"/>
    <property type="match status" value="1"/>
</dbReference>
<evidence type="ECO:0000259" key="7">
    <source>
        <dbReference type="PROSITE" id="PS00125"/>
    </source>
</evidence>
<gene>
    <name evidence="9" type="ORF">STCU_00922</name>
    <name evidence="8" type="ORF">STCU_09305</name>
</gene>
<dbReference type="Pfam" id="PF00149">
    <property type="entry name" value="Metallophos"/>
    <property type="match status" value="1"/>
</dbReference>
<evidence type="ECO:0000256" key="3">
    <source>
        <dbReference type="ARBA" id="ARBA00022801"/>
    </source>
</evidence>
<dbReference type="GO" id="GO:0005634">
    <property type="term" value="C:nucleus"/>
    <property type="evidence" value="ECO:0007669"/>
    <property type="project" value="TreeGrafter"/>
</dbReference>
<dbReference type="GO" id="GO:0005737">
    <property type="term" value="C:cytoplasm"/>
    <property type="evidence" value="ECO:0007669"/>
    <property type="project" value="TreeGrafter"/>
</dbReference>
<sequence length="393" mass="43339">MREKRSRSLSLEKASSRSSSSSLAGEDDEPHAVGSSTTTTHPSPAVGRKQLKTEPAAAAKGTPRALTAADLTALQHRLEALEPPGAHSATAGDAEREALHDFVSALLTQWPRSGALLTERIVKHVLLRVRPVLLSQPMLVPVAAPVNVCGDIHGQITDLIEIFKAGGIPPLTATAGASYLFLGDYVDRGKYGSEVFIILATLKVLFPTRMYILRGNHETDTICRVYGFFDEVKRRFSVKLFKTFTDVFNTLPVCALIEDIALCMHGGLSPELRQLRQIEAIPRPLVVQDTGLACDLLWSDPEEHTRGWQPSERGVSFTFGEDIVERMCQQLGIDIVLRAHQVIDNGYSFFAKRKLVTIFSASNYCGEFTNSGAMMVMDERCKCSFQIFKPQYE</sequence>
<keyword evidence="2" id="KW-0479">Metal-binding</keyword>
<evidence type="ECO:0000256" key="4">
    <source>
        <dbReference type="ARBA" id="ARBA00023211"/>
    </source>
</evidence>
<keyword evidence="4" id="KW-0464">Manganese</keyword>
<dbReference type="AlphaFoldDB" id="S9TTA7"/>
<evidence type="ECO:0000256" key="1">
    <source>
        <dbReference type="ARBA" id="ARBA00001936"/>
    </source>
</evidence>
<dbReference type="InterPro" id="IPR050341">
    <property type="entry name" value="PP1_catalytic_subunit"/>
</dbReference>
<dbReference type="EMBL" id="ATMH01009305">
    <property type="protein sequence ID" value="EPY19763.1"/>
    <property type="molecule type" value="Genomic_DNA"/>
</dbReference>
<comment type="caution">
    <text evidence="8">The sequence shown here is derived from an EMBL/GenBank/DDBJ whole genome shotgun (WGS) entry which is preliminary data.</text>
</comment>
<evidence type="ECO:0000313" key="8">
    <source>
        <dbReference type="EMBL" id="EPY19763.1"/>
    </source>
</evidence>